<organism evidence="2 3">
    <name type="scientific">Kribbella sancticallisti</name>
    <dbReference type="NCBI Taxonomy" id="460087"/>
    <lineage>
        <taxon>Bacteria</taxon>
        <taxon>Bacillati</taxon>
        <taxon>Actinomycetota</taxon>
        <taxon>Actinomycetes</taxon>
        <taxon>Propionibacteriales</taxon>
        <taxon>Kribbellaceae</taxon>
        <taxon>Kribbella</taxon>
    </lineage>
</organism>
<feature type="transmembrane region" description="Helical" evidence="1">
    <location>
        <begin position="105"/>
        <end position="124"/>
    </location>
</feature>
<evidence type="ECO:0000256" key="1">
    <source>
        <dbReference type="SAM" id="Phobius"/>
    </source>
</evidence>
<feature type="transmembrane region" description="Helical" evidence="1">
    <location>
        <begin position="75"/>
        <end position="99"/>
    </location>
</feature>
<evidence type="ECO:0000313" key="2">
    <source>
        <dbReference type="EMBL" id="GAA1570974.1"/>
    </source>
</evidence>
<keyword evidence="1" id="KW-1133">Transmembrane helix</keyword>
<dbReference type="NCBIfam" id="NF038403">
    <property type="entry name" value="perm_prefix_1"/>
    <property type="match status" value="1"/>
</dbReference>
<feature type="transmembrane region" description="Helical" evidence="1">
    <location>
        <begin position="136"/>
        <end position="155"/>
    </location>
</feature>
<dbReference type="EMBL" id="BAAAOS010000018">
    <property type="protein sequence ID" value="GAA1570974.1"/>
    <property type="molecule type" value="Genomic_DNA"/>
</dbReference>
<gene>
    <name evidence="2" type="ORF">GCM10009789_25640</name>
</gene>
<dbReference type="Proteomes" id="UP001500393">
    <property type="component" value="Unassembled WGS sequence"/>
</dbReference>
<proteinExistence type="predicted"/>
<protein>
    <recommendedName>
        <fullName evidence="4">DUF1700 domain-containing protein</fullName>
    </recommendedName>
</protein>
<reference evidence="2 3" key="1">
    <citation type="journal article" date="2019" name="Int. J. Syst. Evol. Microbiol.">
        <title>The Global Catalogue of Microorganisms (GCM) 10K type strain sequencing project: providing services to taxonomists for standard genome sequencing and annotation.</title>
        <authorList>
            <consortium name="The Broad Institute Genomics Platform"/>
            <consortium name="The Broad Institute Genome Sequencing Center for Infectious Disease"/>
            <person name="Wu L."/>
            <person name="Ma J."/>
        </authorList>
    </citation>
    <scope>NUCLEOTIDE SEQUENCE [LARGE SCALE GENOMIC DNA]</scope>
    <source>
        <strain evidence="2 3">JCM 14969</strain>
    </source>
</reference>
<evidence type="ECO:0008006" key="4">
    <source>
        <dbReference type="Google" id="ProtNLM"/>
    </source>
</evidence>
<evidence type="ECO:0000313" key="3">
    <source>
        <dbReference type="Proteomes" id="UP001500393"/>
    </source>
</evidence>
<keyword evidence="1" id="KW-0812">Transmembrane</keyword>
<feature type="transmembrane region" description="Helical" evidence="1">
    <location>
        <begin position="161"/>
        <end position="181"/>
    </location>
</feature>
<comment type="caution">
    <text evidence="2">The sequence shown here is derived from an EMBL/GenBank/DDBJ whole genome shotgun (WGS) entry which is preliminary data.</text>
</comment>
<dbReference type="InterPro" id="IPR047928">
    <property type="entry name" value="Perm_prefix_1"/>
</dbReference>
<dbReference type="RefSeq" id="WP_344213254.1">
    <property type="nucleotide sequence ID" value="NZ_BAAAOS010000018.1"/>
</dbReference>
<keyword evidence="1" id="KW-0472">Membrane</keyword>
<sequence length="190" mass="19468">MADHDLIDGYLAEIAGRLPSEAVEELADGLDETFQHQLLRGLSPTEAAHAAIAEFGRPAQVTAAFARQSAGRHTAVALLVTAPVYAGLWGTTLITAQAWNWQIPPAAALAFGVTLLAVATTLGIVAKSNNPATARLVGPATVALILLDLGMLAAVATAAPALTWAAALAVPASLIRVAVAGRNLPRVCAR</sequence>
<accession>A0ABN2D8B9</accession>
<name>A0ABN2D8B9_9ACTN</name>
<keyword evidence="3" id="KW-1185">Reference proteome</keyword>